<evidence type="ECO:0000313" key="2">
    <source>
        <dbReference type="Proteomes" id="UP000316213"/>
    </source>
</evidence>
<accession>A0A5C5ZYQ9</accession>
<dbReference type="OrthoDB" id="273910at2"/>
<name>A0A5C5ZYQ9_9BACT</name>
<dbReference type="RefSeq" id="WP_146580480.1">
    <property type="nucleotide sequence ID" value="NZ_SJPM01000012.1"/>
</dbReference>
<protein>
    <submittedName>
        <fullName evidence="1">Uncharacterized protein</fullName>
    </submittedName>
</protein>
<dbReference type="Proteomes" id="UP000316213">
    <property type="component" value="Unassembled WGS sequence"/>
</dbReference>
<organism evidence="1 2">
    <name type="scientific">Neorhodopirellula pilleata</name>
    <dbReference type="NCBI Taxonomy" id="2714738"/>
    <lineage>
        <taxon>Bacteria</taxon>
        <taxon>Pseudomonadati</taxon>
        <taxon>Planctomycetota</taxon>
        <taxon>Planctomycetia</taxon>
        <taxon>Pirellulales</taxon>
        <taxon>Pirellulaceae</taxon>
        <taxon>Neorhodopirellula</taxon>
    </lineage>
</organism>
<keyword evidence="2" id="KW-1185">Reference proteome</keyword>
<sequence length="175" mass="20179">MIVPLGWLLATLMLHPVQETFAEVQLNDRTGRIEVSLRLSQLDEQTWVRAIRGASDRETKVLVENFRFGNEQELTTWPNDSETQTSLRKRYHWVGRQDEGAHVWWYFEYEPAPGDVPSHVRCRFFDRNDPTTPAPAHTHPHAAPVHRFNVINGKTVKAITTNSSNPVAKIEWNPT</sequence>
<dbReference type="EMBL" id="SJPM01000012">
    <property type="protein sequence ID" value="TWT92185.1"/>
    <property type="molecule type" value="Genomic_DNA"/>
</dbReference>
<reference evidence="1 2" key="1">
    <citation type="submission" date="2019-02" db="EMBL/GenBank/DDBJ databases">
        <title>Deep-cultivation of Planctomycetes and their phenomic and genomic characterization uncovers novel biology.</title>
        <authorList>
            <person name="Wiegand S."/>
            <person name="Jogler M."/>
            <person name="Boedeker C."/>
            <person name="Pinto D."/>
            <person name="Vollmers J."/>
            <person name="Rivas-Marin E."/>
            <person name="Kohn T."/>
            <person name="Peeters S.H."/>
            <person name="Heuer A."/>
            <person name="Rast P."/>
            <person name="Oberbeckmann S."/>
            <person name="Bunk B."/>
            <person name="Jeske O."/>
            <person name="Meyerdierks A."/>
            <person name="Storesund J.E."/>
            <person name="Kallscheuer N."/>
            <person name="Luecker S."/>
            <person name="Lage O.M."/>
            <person name="Pohl T."/>
            <person name="Merkel B.J."/>
            <person name="Hornburger P."/>
            <person name="Mueller R.-W."/>
            <person name="Bruemmer F."/>
            <person name="Labrenz M."/>
            <person name="Spormann A.M."/>
            <person name="Op Den Camp H."/>
            <person name="Overmann J."/>
            <person name="Amann R."/>
            <person name="Jetten M.S.M."/>
            <person name="Mascher T."/>
            <person name="Medema M.H."/>
            <person name="Devos D.P."/>
            <person name="Kaster A.-K."/>
            <person name="Ovreas L."/>
            <person name="Rohde M."/>
            <person name="Galperin M.Y."/>
            <person name="Jogler C."/>
        </authorList>
    </citation>
    <scope>NUCLEOTIDE SEQUENCE [LARGE SCALE GENOMIC DNA]</scope>
    <source>
        <strain evidence="1 2">Pla100</strain>
    </source>
</reference>
<comment type="caution">
    <text evidence="1">The sequence shown here is derived from an EMBL/GenBank/DDBJ whole genome shotgun (WGS) entry which is preliminary data.</text>
</comment>
<dbReference type="AlphaFoldDB" id="A0A5C5ZYQ9"/>
<dbReference type="InterPro" id="IPR046525">
    <property type="entry name" value="DUF6702"/>
</dbReference>
<dbReference type="Pfam" id="PF20420">
    <property type="entry name" value="DUF6702"/>
    <property type="match status" value="1"/>
</dbReference>
<evidence type="ECO:0000313" key="1">
    <source>
        <dbReference type="EMBL" id="TWT92185.1"/>
    </source>
</evidence>
<proteinExistence type="predicted"/>
<gene>
    <name evidence="1" type="ORF">Pla100_47220</name>
</gene>